<dbReference type="EMBL" id="BNCQ01000023">
    <property type="protein sequence ID" value="GIM07283.1"/>
    <property type="molecule type" value="Genomic_DNA"/>
</dbReference>
<dbReference type="Gene3D" id="2.60.40.150">
    <property type="entry name" value="C2 domain"/>
    <property type="match status" value="1"/>
</dbReference>
<dbReference type="InterPro" id="IPR035892">
    <property type="entry name" value="C2_domain_sf"/>
</dbReference>
<dbReference type="Proteomes" id="UP000747110">
    <property type="component" value="Unassembled WGS sequence"/>
</dbReference>
<dbReference type="CDD" id="cd00030">
    <property type="entry name" value="C2"/>
    <property type="match status" value="1"/>
</dbReference>
<dbReference type="Pfam" id="PF00168">
    <property type="entry name" value="C2"/>
    <property type="match status" value="1"/>
</dbReference>
<feature type="region of interest" description="Disordered" evidence="1">
    <location>
        <begin position="305"/>
        <end position="353"/>
    </location>
</feature>
<dbReference type="AlphaFoldDB" id="A0A8J4CHG6"/>
<evidence type="ECO:0000256" key="1">
    <source>
        <dbReference type="SAM" id="MobiDB-lite"/>
    </source>
</evidence>
<dbReference type="Proteomes" id="UP000722791">
    <property type="component" value="Unassembled WGS sequence"/>
</dbReference>
<evidence type="ECO:0000259" key="2">
    <source>
        <dbReference type="PROSITE" id="PS50004"/>
    </source>
</evidence>
<feature type="compositionally biased region" description="Pro residues" evidence="1">
    <location>
        <begin position="259"/>
        <end position="268"/>
    </location>
</feature>
<dbReference type="InterPro" id="IPR052981">
    <property type="entry name" value="Ingression_C2_domain"/>
</dbReference>
<accession>A0A8J4CHG6</accession>
<dbReference type="InterPro" id="IPR000008">
    <property type="entry name" value="C2_dom"/>
</dbReference>
<dbReference type="PANTHER" id="PTHR47052:SF3">
    <property type="entry name" value="INGRESSION PROTEIN 1"/>
    <property type="match status" value="1"/>
</dbReference>
<comment type="caution">
    <text evidence="3">The sequence shown here is derived from an EMBL/GenBank/DDBJ whole genome shotgun (WGS) entry which is preliminary data.</text>
</comment>
<feature type="compositionally biased region" description="Low complexity" evidence="1">
    <location>
        <begin position="247"/>
        <end position="258"/>
    </location>
</feature>
<feature type="domain" description="C2" evidence="2">
    <location>
        <begin position="1"/>
        <end position="116"/>
    </location>
</feature>
<evidence type="ECO:0000313" key="4">
    <source>
        <dbReference type="EMBL" id="GIM07283.1"/>
    </source>
</evidence>
<proteinExistence type="predicted"/>
<sequence>MTTDTTSGNRIRLEPGELTVHLHHARKLKDGDWFGKQDPYVILKCGKIKYKSNVHSNGGRDPEWEQKFVFKVDQETKLAMEVYDYDVAKNDDCLGKAEVDIVSVRCQPGGKIQMEVPLFRRISKRQQGHVLITLSFLSTSSAAAATNVSPDVSTFAAHLHEAEAARSAAVAFAATNRAAMDAAGGDGGSGPAAGLTACAPGSCLASGLVAAGTMPDTVPSYAPTCGLIAPEPGKLLSCHQTSENDRGPAAQAAAAQVGGPPPPGPGPGLPQGGAYATSAEPYPVVNPQSYDIGSTFRAPPGAWAGPGPAGAVAPQVSTPYADSHPIASAPQSQSPYHQLSTHQASSYEPYNPTTAASYPHAAATPYYQQEPSAPPLSYPVPQPTAAYPAPLPLNPVPNFMGSAPYAAYPATAPPYGAPPPALPPGVYYPPPGYA</sequence>
<reference evidence="3" key="1">
    <citation type="journal article" date="2021" name="Proc. Natl. Acad. Sci. U.S.A.">
        <title>Three genomes in the algal genus Volvox reveal the fate of a haploid sex-determining region after a transition to homothallism.</title>
        <authorList>
            <person name="Yamamoto K."/>
            <person name="Hamaji T."/>
            <person name="Kawai-Toyooka H."/>
            <person name="Matsuzaki R."/>
            <person name="Takahashi F."/>
            <person name="Nishimura Y."/>
            <person name="Kawachi M."/>
            <person name="Noguchi H."/>
            <person name="Minakuchi Y."/>
            <person name="Umen J.G."/>
            <person name="Toyoda A."/>
            <person name="Nozaki H."/>
        </authorList>
    </citation>
    <scope>NUCLEOTIDE SEQUENCE</scope>
    <source>
        <strain evidence="4">NIES-3785</strain>
        <strain evidence="3">NIES-3786</strain>
    </source>
</reference>
<organism evidence="3 5">
    <name type="scientific">Volvox reticuliferus</name>
    <dbReference type="NCBI Taxonomy" id="1737510"/>
    <lineage>
        <taxon>Eukaryota</taxon>
        <taxon>Viridiplantae</taxon>
        <taxon>Chlorophyta</taxon>
        <taxon>core chlorophytes</taxon>
        <taxon>Chlorophyceae</taxon>
        <taxon>CS clade</taxon>
        <taxon>Chlamydomonadales</taxon>
        <taxon>Volvocaceae</taxon>
        <taxon>Volvox</taxon>
    </lineage>
</organism>
<feature type="compositionally biased region" description="Low complexity" evidence="1">
    <location>
        <begin position="305"/>
        <end position="314"/>
    </location>
</feature>
<feature type="compositionally biased region" description="Polar residues" evidence="1">
    <location>
        <begin position="329"/>
        <end position="353"/>
    </location>
</feature>
<dbReference type="SUPFAM" id="SSF49562">
    <property type="entry name" value="C2 domain (Calcium/lipid-binding domain, CaLB)"/>
    <property type="match status" value="1"/>
</dbReference>
<dbReference type="EMBL" id="BNCP01000026">
    <property type="protein sequence ID" value="GIL83116.1"/>
    <property type="molecule type" value="Genomic_DNA"/>
</dbReference>
<name>A0A8J4CHG6_9CHLO</name>
<evidence type="ECO:0000313" key="3">
    <source>
        <dbReference type="EMBL" id="GIL83116.1"/>
    </source>
</evidence>
<dbReference type="PROSITE" id="PS50004">
    <property type="entry name" value="C2"/>
    <property type="match status" value="1"/>
</dbReference>
<feature type="region of interest" description="Disordered" evidence="1">
    <location>
        <begin position="236"/>
        <end position="275"/>
    </location>
</feature>
<dbReference type="OrthoDB" id="7464992at2759"/>
<keyword evidence="5" id="KW-1185">Reference proteome</keyword>
<dbReference type="SMART" id="SM00239">
    <property type="entry name" value="C2"/>
    <property type="match status" value="1"/>
</dbReference>
<gene>
    <name evidence="3" type="ORF">Vretifemale_11929</name>
    <name evidence="4" type="ORF">Vretimale_11396</name>
</gene>
<dbReference type="PANTHER" id="PTHR47052">
    <property type="entry name" value="CONSERVED SERINE PROLINE-RICH PROTEIN (AFU_ORTHOLOGUE AFUA_2G01790)"/>
    <property type="match status" value="1"/>
</dbReference>
<protein>
    <recommendedName>
        <fullName evidence="2">C2 domain-containing protein</fullName>
    </recommendedName>
</protein>
<evidence type="ECO:0000313" key="5">
    <source>
        <dbReference type="Proteomes" id="UP000747110"/>
    </source>
</evidence>